<reference evidence="2" key="1">
    <citation type="submission" date="2022-01" db="EMBL/GenBank/DDBJ databases">
        <title>Genome Sequence Resource for Two Populations of Ditylenchus destructor, the Migratory Endoparasitic Phytonematode.</title>
        <authorList>
            <person name="Zhang H."/>
            <person name="Lin R."/>
            <person name="Xie B."/>
        </authorList>
    </citation>
    <scope>NUCLEOTIDE SEQUENCE</scope>
    <source>
        <strain evidence="2">BazhouSP</strain>
    </source>
</reference>
<accession>A0AAD4QWE1</accession>
<feature type="region of interest" description="Disordered" evidence="1">
    <location>
        <begin position="96"/>
        <end position="127"/>
    </location>
</feature>
<keyword evidence="3" id="KW-1185">Reference proteome</keyword>
<evidence type="ECO:0000256" key="1">
    <source>
        <dbReference type="SAM" id="MobiDB-lite"/>
    </source>
</evidence>
<gene>
    <name evidence="2" type="ORF">DdX_20412</name>
</gene>
<feature type="compositionally biased region" description="Basic and acidic residues" evidence="1">
    <location>
        <begin position="115"/>
        <end position="125"/>
    </location>
</feature>
<comment type="caution">
    <text evidence="2">The sequence shown here is derived from an EMBL/GenBank/DDBJ whole genome shotgun (WGS) entry which is preliminary data.</text>
</comment>
<name>A0AAD4QWE1_9BILA</name>
<dbReference type="EMBL" id="JAKKPZ010000574">
    <property type="protein sequence ID" value="KAI1693882.1"/>
    <property type="molecule type" value="Genomic_DNA"/>
</dbReference>
<evidence type="ECO:0000313" key="2">
    <source>
        <dbReference type="EMBL" id="KAI1693882.1"/>
    </source>
</evidence>
<sequence length="149" mass="16857">MSTRSQPTCISKEMTRFRCAQCQTEFDPNEPTVVQLSPETQAKHQMLLRPRRKQNRCPSCSNSPCRCARNQLLLSNSVEMRMSAQPIQNATMPTRDLVQSQVEPDPSKLAVTDSSDEKLRPHTPETELCVPGVSRAELRKAPRSIIKHN</sequence>
<proteinExistence type="predicted"/>
<evidence type="ECO:0000313" key="3">
    <source>
        <dbReference type="Proteomes" id="UP001201812"/>
    </source>
</evidence>
<protein>
    <submittedName>
        <fullName evidence="2">Uncharacterized protein</fullName>
    </submittedName>
</protein>
<dbReference type="AlphaFoldDB" id="A0AAD4QWE1"/>
<organism evidence="2 3">
    <name type="scientific">Ditylenchus destructor</name>
    <dbReference type="NCBI Taxonomy" id="166010"/>
    <lineage>
        <taxon>Eukaryota</taxon>
        <taxon>Metazoa</taxon>
        <taxon>Ecdysozoa</taxon>
        <taxon>Nematoda</taxon>
        <taxon>Chromadorea</taxon>
        <taxon>Rhabditida</taxon>
        <taxon>Tylenchina</taxon>
        <taxon>Tylenchomorpha</taxon>
        <taxon>Sphaerularioidea</taxon>
        <taxon>Anguinidae</taxon>
        <taxon>Anguininae</taxon>
        <taxon>Ditylenchus</taxon>
    </lineage>
</organism>
<dbReference type="Proteomes" id="UP001201812">
    <property type="component" value="Unassembled WGS sequence"/>
</dbReference>